<gene>
    <name evidence="6" type="ORF">JMJ56_25310</name>
</gene>
<dbReference type="PANTHER" id="PTHR21496">
    <property type="entry name" value="FERREDOXIN-RELATED"/>
    <property type="match status" value="1"/>
</dbReference>
<name>A0ABS1U9F6_9PROT</name>
<dbReference type="Proteomes" id="UP000660885">
    <property type="component" value="Unassembled WGS sequence"/>
</dbReference>
<keyword evidence="3" id="KW-0408">Iron</keyword>
<dbReference type="Gene3D" id="2.102.10.10">
    <property type="entry name" value="Rieske [2Fe-2S] iron-sulphur domain"/>
    <property type="match status" value="1"/>
</dbReference>
<feature type="domain" description="Rieske" evidence="5">
    <location>
        <begin position="7"/>
        <end position="101"/>
    </location>
</feature>
<dbReference type="Pfam" id="PF00355">
    <property type="entry name" value="Rieske"/>
    <property type="match status" value="1"/>
</dbReference>
<evidence type="ECO:0000256" key="1">
    <source>
        <dbReference type="ARBA" id="ARBA00022714"/>
    </source>
</evidence>
<dbReference type="PANTHER" id="PTHR21496:SF23">
    <property type="entry name" value="3-PHENYLPROPIONATE_CINNAMIC ACID DIOXYGENASE FERREDOXIN SUBUNIT"/>
    <property type="match status" value="1"/>
</dbReference>
<reference evidence="6 7" key="1">
    <citation type="submission" date="2021-01" db="EMBL/GenBank/DDBJ databases">
        <title>Belnapia mucosa sp. nov. and Belnapia arida sp. nov., isolated from the Tabernas Desert (Almeria, Spain).</title>
        <authorList>
            <person name="Molina-Menor E."/>
            <person name="Vidal-Verdu A."/>
            <person name="Calonge A."/>
            <person name="Satari L."/>
            <person name="Pereto J."/>
            <person name="Porcar M."/>
        </authorList>
    </citation>
    <scope>NUCLEOTIDE SEQUENCE [LARGE SCALE GENOMIC DNA]</scope>
    <source>
        <strain evidence="6 7">T18</strain>
    </source>
</reference>
<evidence type="ECO:0000256" key="4">
    <source>
        <dbReference type="ARBA" id="ARBA00023014"/>
    </source>
</evidence>
<keyword evidence="7" id="KW-1185">Reference proteome</keyword>
<keyword evidence="2" id="KW-0479">Metal-binding</keyword>
<accession>A0ABS1U9F6</accession>
<dbReference type="InterPro" id="IPR036922">
    <property type="entry name" value="Rieske_2Fe-2S_sf"/>
</dbReference>
<evidence type="ECO:0000313" key="7">
    <source>
        <dbReference type="Proteomes" id="UP000660885"/>
    </source>
</evidence>
<dbReference type="PROSITE" id="PS51296">
    <property type="entry name" value="RIESKE"/>
    <property type="match status" value="1"/>
</dbReference>
<evidence type="ECO:0000259" key="5">
    <source>
        <dbReference type="PROSITE" id="PS51296"/>
    </source>
</evidence>
<dbReference type="InterPro" id="IPR017941">
    <property type="entry name" value="Rieske_2Fe-2S"/>
</dbReference>
<sequence>MSVLGERFLCRLVDVPPGEGRTFEMDGQRIAVFHTRTGSVFATAAECPHKGGPLADGMLGGTTVTCPLHERVYDLANGRELTGDCDLMTYPVRRTADGVVLLLPAASDAMIS</sequence>
<evidence type="ECO:0000256" key="3">
    <source>
        <dbReference type="ARBA" id="ARBA00023004"/>
    </source>
</evidence>
<keyword evidence="1" id="KW-0001">2Fe-2S</keyword>
<evidence type="ECO:0000256" key="2">
    <source>
        <dbReference type="ARBA" id="ARBA00022723"/>
    </source>
</evidence>
<dbReference type="EMBL" id="JAETWB010000025">
    <property type="protein sequence ID" value="MBL6081318.1"/>
    <property type="molecule type" value="Genomic_DNA"/>
</dbReference>
<keyword evidence="4" id="KW-0411">Iron-sulfur</keyword>
<organism evidence="6 7">
    <name type="scientific">Belnapia arida</name>
    <dbReference type="NCBI Taxonomy" id="2804533"/>
    <lineage>
        <taxon>Bacteria</taxon>
        <taxon>Pseudomonadati</taxon>
        <taxon>Pseudomonadota</taxon>
        <taxon>Alphaproteobacteria</taxon>
        <taxon>Acetobacterales</taxon>
        <taxon>Roseomonadaceae</taxon>
        <taxon>Belnapia</taxon>
    </lineage>
</organism>
<proteinExistence type="predicted"/>
<evidence type="ECO:0000313" key="6">
    <source>
        <dbReference type="EMBL" id="MBL6081318.1"/>
    </source>
</evidence>
<protein>
    <submittedName>
        <fullName evidence="6">Rieske 2Fe-2S domain-containing protein</fullName>
    </submittedName>
</protein>
<comment type="caution">
    <text evidence="6">The sequence shown here is derived from an EMBL/GenBank/DDBJ whole genome shotgun (WGS) entry which is preliminary data.</text>
</comment>
<dbReference type="SUPFAM" id="SSF50022">
    <property type="entry name" value="ISP domain"/>
    <property type="match status" value="1"/>
</dbReference>